<reference evidence="6" key="1">
    <citation type="journal article" date="2019" name="Int. J. Syst. Evol. Microbiol.">
        <title>The Global Catalogue of Microorganisms (GCM) 10K type strain sequencing project: providing services to taxonomists for standard genome sequencing and annotation.</title>
        <authorList>
            <consortium name="The Broad Institute Genomics Platform"/>
            <consortium name="The Broad Institute Genome Sequencing Center for Infectious Disease"/>
            <person name="Wu L."/>
            <person name="Ma J."/>
        </authorList>
    </citation>
    <scope>NUCLEOTIDE SEQUENCE [LARGE SCALE GENOMIC DNA]</scope>
    <source>
        <strain evidence="6">JCM 31319</strain>
    </source>
</reference>
<evidence type="ECO:0000256" key="1">
    <source>
        <dbReference type="ARBA" id="ARBA00022490"/>
    </source>
</evidence>
<dbReference type="InterPro" id="IPR003699">
    <property type="entry name" value="QueA"/>
</dbReference>
<dbReference type="Proteomes" id="UP001597094">
    <property type="component" value="Unassembled WGS sequence"/>
</dbReference>
<keyword evidence="2" id="KW-0808">Transferase</keyword>
<dbReference type="InterPro" id="IPR036100">
    <property type="entry name" value="QueA_sf"/>
</dbReference>
<dbReference type="SUPFAM" id="SSF111337">
    <property type="entry name" value="QueA-like"/>
    <property type="match status" value="1"/>
</dbReference>
<keyword evidence="6" id="KW-1185">Reference proteome</keyword>
<keyword evidence="3" id="KW-0949">S-adenosyl-L-methionine</keyword>
<evidence type="ECO:0000313" key="6">
    <source>
        <dbReference type="Proteomes" id="UP001597094"/>
    </source>
</evidence>
<sequence>MTDPRRLSIHDFTYELPPERIAPEPLANRDQSRLLVYQQGLLGDR</sequence>
<dbReference type="Pfam" id="PF02547">
    <property type="entry name" value="Queuosine_synth"/>
    <property type="match status" value="1"/>
</dbReference>
<name>A0ABW3SXD2_9BACT</name>
<evidence type="ECO:0000256" key="4">
    <source>
        <dbReference type="ARBA" id="ARBA00022785"/>
    </source>
</evidence>
<organism evidence="5 6">
    <name type="scientific">Pontibacter rugosus</name>
    <dbReference type="NCBI Taxonomy" id="1745966"/>
    <lineage>
        <taxon>Bacteria</taxon>
        <taxon>Pseudomonadati</taxon>
        <taxon>Bacteroidota</taxon>
        <taxon>Cytophagia</taxon>
        <taxon>Cytophagales</taxon>
        <taxon>Hymenobacteraceae</taxon>
        <taxon>Pontibacter</taxon>
    </lineage>
</organism>
<comment type="caution">
    <text evidence="5">The sequence shown here is derived from an EMBL/GenBank/DDBJ whole genome shotgun (WGS) entry which is preliminary data.</text>
</comment>
<dbReference type="RefSeq" id="WP_377533305.1">
    <property type="nucleotide sequence ID" value="NZ_JBHTLD010000575.1"/>
</dbReference>
<accession>A0ABW3SXD2</accession>
<protein>
    <submittedName>
        <fullName evidence="5">S-adenosylmethionine:tRNA ribosyltransferase-isomerase</fullName>
    </submittedName>
</protein>
<dbReference type="EMBL" id="JBHTLD010000575">
    <property type="protein sequence ID" value="MFD1188935.1"/>
    <property type="molecule type" value="Genomic_DNA"/>
</dbReference>
<proteinExistence type="predicted"/>
<gene>
    <name evidence="5" type="ORF">ACFQ2O_22565</name>
</gene>
<evidence type="ECO:0000256" key="2">
    <source>
        <dbReference type="ARBA" id="ARBA00022679"/>
    </source>
</evidence>
<keyword evidence="1" id="KW-0963">Cytoplasm</keyword>
<feature type="non-terminal residue" evidence="5">
    <location>
        <position position="45"/>
    </location>
</feature>
<evidence type="ECO:0000256" key="3">
    <source>
        <dbReference type="ARBA" id="ARBA00022691"/>
    </source>
</evidence>
<dbReference type="Gene3D" id="3.40.1780.10">
    <property type="entry name" value="QueA-like"/>
    <property type="match status" value="1"/>
</dbReference>
<evidence type="ECO:0000313" key="5">
    <source>
        <dbReference type="EMBL" id="MFD1188935.1"/>
    </source>
</evidence>
<dbReference type="InterPro" id="IPR042118">
    <property type="entry name" value="QueA_dom1"/>
</dbReference>
<keyword evidence="4" id="KW-0671">Queuosine biosynthesis</keyword>